<accession>C0GCQ1</accession>
<sequence>MYRLRVLDAKAVHTEGLMEMIVELDKYSDQPFTRQISQTPVSADEVYILVLTEDDRLAGYLQCGPLGKDSEHCGSSMKIDRRQGQSILISQLLLRAKKDLLRYGYSYAH</sequence>
<gene>
    <name evidence="1" type="ORF">DealDRAFT_0260</name>
</gene>
<dbReference type="AlphaFoldDB" id="C0GCQ1"/>
<evidence type="ECO:0000313" key="1">
    <source>
        <dbReference type="EMBL" id="EEG78986.1"/>
    </source>
</evidence>
<dbReference type="RefSeq" id="WP_008514102.1">
    <property type="nucleotide sequence ID" value="NZ_ACJM01000001.1"/>
</dbReference>
<evidence type="ECO:0008006" key="3">
    <source>
        <dbReference type="Google" id="ProtNLM"/>
    </source>
</evidence>
<dbReference type="EMBL" id="ACJM01000001">
    <property type="protein sequence ID" value="EEG78986.1"/>
    <property type="molecule type" value="Genomic_DNA"/>
</dbReference>
<name>C0GCQ1_DETAL</name>
<comment type="caution">
    <text evidence="1">The sequence shown here is derived from an EMBL/GenBank/DDBJ whole genome shotgun (WGS) entry which is preliminary data.</text>
</comment>
<reference evidence="1 2" key="1">
    <citation type="submission" date="2009-02" db="EMBL/GenBank/DDBJ databases">
        <title>Sequencing of the draft genome and assembly of Dethiobacter alkaliphilus AHT 1.</title>
        <authorList>
            <consortium name="US DOE Joint Genome Institute (JGI-PGF)"/>
            <person name="Lucas S."/>
            <person name="Copeland A."/>
            <person name="Lapidus A."/>
            <person name="Glavina del Rio T."/>
            <person name="Dalin E."/>
            <person name="Tice H."/>
            <person name="Bruce D."/>
            <person name="Goodwin L."/>
            <person name="Pitluck S."/>
            <person name="Larimer F."/>
            <person name="Land M.L."/>
            <person name="Hauser L."/>
            <person name="Muyzer G."/>
        </authorList>
    </citation>
    <scope>NUCLEOTIDE SEQUENCE [LARGE SCALE GENOMIC DNA]</scope>
    <source>
        <strain evidence="1 2">AHT 1</strain>
    </source>
</reference>
<protein>
    <recommendedName>
        <fullName evidence="3">GCN5-related N-acetyltransferase</fullName>
    </recommendedName>
</protein>
<dbReference type="Proteomes" id="UP000006443">
    <property type="component" value="Unassembled WGS sequence"/>
</dbReference>
<keyword evidence="2" id="KW-1185">Reference proteome</keyword>
<proteinExistence type="predicted"/>
<evidence type="ECO:0000313" key="2">
    <source>
        <dbReference type="Proteomes" id="UP000006443"/>
    </source>
</evidence>
<organism evidence="1 2">
    <name type="scientific">Dethiobacter alkaliphilus AHT 1</name>
    <dbReference type="NCBI Taxonomy" id="555088"/>
    <lineage>
        <taxon>Bacteria</taxon>
        <taxon>Bacillati</taxon>
        <taxon>Bacillota</taxon>
        <taxon>Dethiobacteria</taxon>
        <taxon>Dethiobacterales</taxon>
        <taxon>Dethiobacteraceae</taxon>
        <taxon>Dethiobacter</taxon>
    </lineage>
</organism>